<evidence type="ECO:0000256" key="5">
    <source>
        <dbReference type="SAM" id="Phobius"/>
    </source>
</evidence>
<feature type="transmembrane region" description="Helical" evidence="5">
    <location>
        <begin position="391"/>
        <end position="407"/>
    </location>
</feature>
<feature type="transmembrane region" description="Helical" evidence="5">
    <location>
        <begin position="231"/>
        <end position="250"/>
    </location>
</feature>
<dbReference type="Pfam" id="PF04932">
    <property type="entry name" value="Wzy_C"/>
    <property type="match status" value="1"/>
</dbReference>
<evidence type="ECO:0000256" key="1">
    <source>
        <dbReference type="ARBA" id="ARBA00004141"/>
    </source>
</evidence>
<dbReference type="GO" id="GO:0016020">
    <property type="term" value="C:membrane"/>
    <property type="evidence" value="ECO:0007669"/>
    <property type="project" value="UniProtKB-SubCell"/>
</dbReference>
<feature type="transmembrane region" description="Helical" evidence="5">
    <location>
        <begin position="153"/>
        <end position="176"/>
    </location>
</feature>
<evidence type="ECO:0000313" key="7">
    <source>
        <dbReference type="EMBL" id="RCU58315.1"/>
    </source>
</evidence>
<dbReference type="PANTHER" id="PTHR37422:SF17">
    <property type="entry name" value="O-ANTIGEN LIGASE"/>
    <property type="match status" value="1"/>
</dbReference>
<dbReference type="OrthoDB" id="1093278at2"/>
<reference evidence="7 8" key="1">
    <citation type="submission" date="2018-07" db="EMBL/GenBank/DDBJ databases">
        <title>Oceanihabitans testaceum sp. nov., isolated from marine sediment.</title>
        <authorList>
            <person name="Li C.-M."/>
        </authorList>
    </citation>
    <scope>NUCLEOTIDE SEQUENCE [LARGE SCALE GENOMIC DNA]</scope>
    <source>
        <strain evidence="7 8">S9-10</strain>
    </source>
</reference>
<proteinExistence type="predicted"/>
<evidence type="ECO:0000259" key="6">
    <source>
        <dbReference type="Pfam" id="PF04932"/>
    </source>
</evidence>
<feature type="domain" description="O-antigen ligase-related" evidence="6">
    <location>
        <begin position="189"/>
        <end position="349"/>
    </location>
</feature>
<dbReference type="Proteomes" id="UP000252249">
    <property type="component" value="Unassembled WGS sequence"/>
</dbReference>
<evidence type="ECO:0000313" key="8">
    <source>
        <dbReference type="Proteomes" id="UP000252249"/>
    </source>
</evidence>
<feature type="transmembrane region" description="Helical" evidence="5">
    <location>
        <begin position="188"/>
        <end position="219"/>
    </location>
</feature>
<evidence type="ECO:0000256" key="2">
    <source>
        <dbReference type="ARBA" id="ARBA00022692"/>
    </source>
</evidence>
<feature type="transmembrane region" description="Helical" evidence="5">
    <location>
        <begin position="333"/>
        <end position="353"/>
    </location>
</feature>
<comment type="subcellular location">
    <subcellularLocation>
        <location evidence="1">Membrane</location>
        <topology evidence="1">Multi-pass membrane protein</topology>
    </subcellularLocation>
</comment>
<gene>
    <name evidence="7" type="ORF">DU428_02775</name>
</gene>
<feature type="transmembrane region" description="Helical" evidence="5">
    <location>
        <begin position="93"/>
        <end position="110"/>
    </location>
</feature>
<accession>A0A368P8S4</accession>
<organism evidence="7 8">
    <name type="scientific">Oceanihabitans sediminis</name>
    <dbReference type="NCBI Taxonomy" id="1812012"/>
    <lineage>
        <taxon>Bacteria</taxon>
        <taxon>Pseudomonadati</taxon>
        <taxon>Bacteroidota</taxon>
        <taxon>Flavobacteriia</taxon>
        <taxon>Flavobacteriales</taxon>
        <taxon>Flavobacteriaceae</taxon>
        <taxon>Oceanihabitans</taxon>
    </lineage>
</organism>
<evidence type="ECO:0000256" key="4">
    <source>
        <dbReference type="ARBA" id="ARBA00023136"/>
    </source>
</evidence>
<dbReference type="InterPro" id="IPR051533">
    <property type="entry name" value="WaaL-like"/>
</dbReference>
<dbReference type="InterPro" id="IPR007016">
    <property type="entry name" value="O-antigen_ligase-rel_domated"/>
</dbReference>
<protein>
    <recommendedName>
        <fullName evidence="6">O-antigen ligase-related domain-containing protein</fullName>
    </recommendedName>
</protein>
<dbReference type="PANTHER" id="PTHR37422">
    <property type="entry name" value="TEICHURONIC ACID BIOSYNTHESIS PROTEIN TUAE"/>
    <property type="match status" value="1"/>
</dbReference>
<evidence type="ECO:0000256" key="3">
    <source>
        <dbReference type="ARBA" id="ARBA00022989"/>
    </source>
</evidence>
<dbReference type="RefSeq" id="WP_113965750.1">
    <property type="nucleotide sequence ID" value="NZ_QNRP01000001.1"/>
</dbReference>
<keyword evidence="2 5" id="KW-0812">Transmembrane</keyword>
<feature type="transmembrane region" description="Helical" evidence="5">
    <location>
        <begin position="365"/>
        <end position="385"/>
    </location>
</feature>
<name>A0A368P8S4_9FLAO</name>
<sequence length="414" mass="48796">MHVLVNIKTIINHPDFFSYLIGLILSTLLIGYAPSSIAFGVFLFFVLRFTIINKPKFKVSPMLLLPIGLYLLFCCSYFWSVDTKNTIKGIERFVPLFLFPIAFSVIPKFSKKQYNIVLNIFTKSNVLFGVLFLLSASLNYFKTKSLDVFTYHNLVSILDLNAIYVSVFFSFSYFYLLSKKNKSKLEKLSLFFLGLIILLLSSKMLITAFLICNLLFLFFYKKVEYFKSIKAILSILVLTIVFGISSSQVYDRFFEETRTDYDEVLHSEKFNRVYPWTGSSIRILQLRILKDQIEEEDIFWRGFGLYASRENLRERHLNFNTYKGYHEYNYHNLYAQFLSELGIFGLLYLLVILVLNTRKAIKSKVFLFLVFNIIFMMMFLTESFLWVHRGMFLFIIFFCLFNSTMFLKKHTITN</sequence>
<feature type="transmembrane region" description="Helical" evidence="5">
    <location>
        <begin position="59"/>
        <end position="81"/>
    </location>
</feature>
<feature type="transmembrane region" description="Helical" evidence="5">
    <location>
        <begin position="116"/>
        <end position="141"/>
    </location>
</feature>
<dbReference type="AlphaFoldDB" id="A0A368P8S4"/>
<keyword evidence="4 5" id="KW-0472">Membrane</keyword>
<dbReference type="EMBL" id="QPIG01000001">
    <property type="protein sequence ID" value="RCU58315.1"/>
    <property type="molecule type" value="Genomic_DNA"/>
</dbReference>
<keyword evidence="8" id="KW-1185">Reference proteome</keyword>
<comment type="caution">
    <text evidence="7">The sequence shown here is derived from an EMBL/GenBank/DDBJ whole genome shotgun (WGS) entry which is preliminary data.</text>
</comment>
<keyword evidence="3 5" id="KW-1133">Transmembrane helix</keyword>
<feature type="transmembrane region" description="Helical" evidence="5">
    <location>
        <begin position="20"/>
        <end position="47"/>
    </location>
</feature>